<dbReference type="GO" id="GO:0016787">
    <property type="term" value="F:hydrolase activity"/>
    <property type="evidence" value="ECO:0007669"/>
    <property type="project" value="UniProtKB-KW"/>
</dbReference>
<feature type="non-terminal residue" evidence="18">
    <location>
        <position position="231"/>
    </location>
</feature>
<evidence type="ECO:0000256" key="15">
    <source>
        <dbReference type="ARBA" id="ARBA00023136"/>
    </source>
</evidence>
<evidence type="ECO:0000259" key="17">
    <source>
        <dbReference type="PROSITE" id="PS51720"/>
    </source>
</evidence>
<accession>A0A9P5P7Z3</accession>
<feature type="domain" description="AIG1-type G" evidence="17">
    <location>
        <begin position="1"/>
        <end position="209"/>
    </location>
</feature>
<keyword evidence="5" id="KW-0934">Plastid</keyword>
<comment type="subcellular location">
    <subcellularLocation>
        <location evidence="2">Membrane</location>
        <topology evidence="2">Single-pass membrane protein</topology>
    </subcellularLocation>
    <subcellularLocation>
        <location evidence="16">Plastid</location>
        <location evidence="16">Chloroplast outer membrane</location>
    </subcellularLocation>
</comment>
<reference evidence="18" key="1">
    <citation type="submission" date="2020-11" db="EMBL/GenBank/DDBJ databases">
        <authorList>
            <consortium name="DOE Joint Genome Institute"/>
            <person name="Ahrendt S."/>
            <person name="Riley R."/>
            <person name="Andreopoulos W."/>
            <person name="Labutti K."/>
            <person name="Pangilinan J."/>
            <person name="Ruiz-Duenas F.J."/>
            <person name="Barrasa J.M."/>
            <person name="Sanchez-Garcia M."/>
            <person name="Camarero S."/>
            <person name="Miyauchi S."/>
            <person name="Serrano A."/>
            <person name="Linde D."/>
            <person name="Babiker R."/>
            <person name="Drula E."/>
            <person name="Ayuso-Fernandez I."/>
            <person name="Pacheco R."/>
            <person name="Padilla G."/>
            <person name="Ferreira P."/>
            <person name="Barriuso J."/>
            <person name="Kellner H."/>
            <person name="Castanera R."/>
            <person name="Alfaro M."/>
            <person name="Ramirez L."/>
            <person name="Pisabarro A.G."/>
            <person name="Kuo A."/>
            <person name="Tritt A."/>
            <person name="Lipzen A."/>
            <person name="He G."/>
            <person name="Yan M."/>
            <person name="Ng V."/>
            <person name="Cullen D."/>
            <person name="Martin F."/>
            <person name="Rosso M.-N."/>
            <person name="Henrissat B."/>
            <person name="Hibbett D."/>
            <person name="Martinez A.T."/>
            <person name="Grigoriev I.V."/>
        </authorList>
    </citation>
    <scope>NUCLEOTIDE SEQUENCE</scope>
    <source>
        <strain evidence="18">AH 40177</strain>
    </source>
</reference>
<dbReference type="GO" id="GO:0046872">
    <property type="term" value="F:metal ion binding"/>
    <property type="evidence" value="ECO:0007669"/>
    <property type="project" value="UniProtKB-KW"/>
</dbReference>
<evidence type="ECO:0000256" key="11">
    <source>
        <dbReference type="ARBA" id="ARBA00022842"/>
    </source>
</evidence>
<gene>
    <name evidence="18" type="ORF">BDP27DRAFT_1203257</name>
</gene>
<sequence length="231" mass="26328">YSVMGSTGTGKSSFIRTISGDQTVRVGSNLHSETLDIQRVEFTERNSGRKVTLVDTPGFDDSDISDTDILKMITNFLLNEYDANRKLNGIVYLQRISDPRFGGQNKRTLRMFQKLCGTDTYRNIVVVTTFWDKVSDQEGQARESQMKSSFFRELVDRGAAFMRHTRDLGTAQKVIDHIFTLHEPTFPMIVKEIREDGKNFIDTAAGSMQREEVDKLITKHNEDLAALEKEM</sequence>
<keyword evidence="10" id="KW-1002">Plastid outer membrane</keyword>
<evidence type="ECO:0000256" key="5">
    <source>
        <dbReference type="ARBA" id="ARBA00022640"/>
    </source>
</evidence>
<dbReference type="PROSITE" id="PS51720">
    <property type="entry name" value="G_AIG1"/>
    <property type="match status" value="1"/>
</dbReference>
<evidence type="ECO:0000256" key="12">
    <source>
        <dbReference type="ARBA" id="ARBA00022927"/>
    </source>
</evidence>
<keyword evidence="6" id="KW-0812">Transmembrane</keyword>
<name>A0A9P5P7Z3_9AGAR</name>
<evidence type="ECO:0000256" key="3">
    <source>
        <dbReference type="ARBA" id="ARBA00022448"/>
    </source>
</evidence>
<keyword evidence="11" id="KW-0460">Magnesium</keyword>
<keyword evidence="15" id="KW-0472">Membrane</keyword>
<keyword evidence="8" id="KW-0547">Nucleotide-binding</keyword>
<evidence type="ECO:0000256" key="8">
    <source>
        <dbReference type="ARBA" id="ARBA00022741"/>
    </source>
</evidence>
<evidence type="ECO:0000256" key="9">
    <source>
        <dbReference type="ARBA" id="ARBA00022801"/>
    </source>
</evidence>
<dbReference type="AlphaFoldDB" id="A0A9P5P7Z3"/>
<dbReference type="PANTHER" id="PTHR10903:SF135">
    <property type="entry name" value="TRANSLOCASE OF CHLOROPLAST 120, CHLOROPLASTIC-RELATED"/>
    <property type="match status" value="1"/>
</dbReference>
<evidence type="ECO:0000256" key="2">
    <source>
        <dbReference type="ARBA" id="ARBA00004167"/>
    </source>
</evidence>
<dbReference type="EMBL" id="JADNRY010000362">
    <property type="protein sequence ID" value="KAF9058618.1"/>
    <property type="molecule type" value="Genomic_DNA"/>
</dbReference>
<evidence type="ECO:0000256" key="7">
    <source>
        <dbReference type="ARBA" id="ARBA00022723"/>
    </source>
</evidence>
<dbReference type="SUPFAM" id="SSF52540">
    <property type="entry name" value="P-loop containing nucleoside triphosphate hydrolases"/>
    <property type="match status" value="1"/>
</dbReference>
<proteinExistence type="predicted"/>
<dbReference type="GO" id="GO:0016020">
    <property type="term" value="C:membrane"/>
    <property type="evidence" value="ECO:0007669"/>
    <property type="project" value="UniProtKB-SubCell"/>
</dbReference>
<keyword evidence="19" id="KW-1185">Reference proteome</keyword>
<dbReference type="Proteomes" id="UP000772434">
    <property type="component" value="Unassembled WGS sequence"/>
</dbReference>
<dbReference type="InterPro" id="IPR045058">
    <property type="entry name" value="GIMA/IAN/Toc"/>
</dbReference>
<comment type="cofactor">
    <cofactor evidence="1">
        <name>Mg(2+)</name>
        <dbReference type="ChEBI" id="CHEBI:18420"/>
    </cofactor>
</comment>
<feature type="non-terminal residue" evidence="18">
    <location>
        <position position="1"/>
    </location>
</feature>
<keyword evidence="13" id="KW-1133">Transmembrane helix</keyword>
<evidence type="ECO:0000256" key="4">
    <source>
        <dbReference type="ARBA" id="ARBA00022528"/>
    </source>
</evidence>
<evidence type="ECO:0000313" key="18">
    <source>
        <dbReference type="EMBL" id="KAF9058618.1"/>
    </source>
</evidence>
<evidence type="ECO:0000256" key="13">
    <source>
        <dbReference type="ARBA" id="ARBA00022989"/>
    </source>
</evidence>
<evidence type="ECO:0000313" key="19">
    <source>
        <dbReference type="Proteomes" id="UP000772434"/>
    </source>
</evidence>
<keyword evidence="3" id="KW-0813">Transport</keyword>
<dbReference type="GO" id="GO:0015031">
    <property type="term" value="P:protein transport"/>
    <property type="evidence" value="ECO:0007669"/>
    <property type="project" value="UniProtKB-KW"/>
</dbReference>
<evidence type="ECO:0000256" key="16">
    <source>
        <dbReference type="ARBA" id="ARBA00024013"/>
    </source>
</evidence>
<keyword evidence="14" id="KW-0342">GTP-binding</keyword>
<dbReference type="Pfam" id="PF04548">
    <property type="entry name" value="AIG1"/>
    <property type="match status" value="1"/>
</dbReference>
<keyword evidence="4" id="KW-0150">Chloroplast</keyword>
<evidence type="ECO:0000256" key="6">
    <source>
        <dbReference type="ARBA" id="ARBA00022692"/>
    </source>
</evidence>
<dbReference type="InterPro" id="IPR027417">
    <property type="entry name" value="P-loop_NTPase"/>
</dbReference>
<keyword evidence="9 18" id="KW-0378">Hydrolase</keyword>
<evidence type="ECO:0000256" key="1">
    <source>
        <dbReference type="ARBA" id="ARBA00001946"/>
    </source>
</evidence>
<evidence type="ECO:0000256" key="10">
    <source>
        <dbReference type="ARBA" id="ARBA00022805"/>
    </source>
</evidence>
<evidence type="ECO:0000256" key="14">
    <source>
        <dbReference type="ARBA" id="ARBA00023134"/>
    </source>
</evidence>
<dbReference type="Gene3D" id="3.40.50.300">
    <property type="entry name" value="P-loop containing nucleotide triphosphate hydrolases"/>
    <property type="match status" value="1"/>
</dbReference>
<protein>
    <submittedName>
        <fullName evidence="18">P-loop containing nucleoside triphosphate hydrolase protein</fullName>
    </submittedName>
</protein>
<keyword evidence="12" id="KW-0653">Protein transport</keyword>
<dbReference type="PANTHER" id="PTHR10903">
    <property type="entry name" value="GTPASE, IMAP FAMILY MEMBER-RELATED"/>
    <property type="match status" value="1"/>
</dbReference>
<dbReference type="GO" id="GO:0005525">
    <property type="term" value="F:GTP binding"/>
    <property type="evidence" value="ECO:0007669"/>
    <property type="project" value="UniProtKB-KW"/>
</dbReference>
<dbReference type="InterPro" id="IPR006703">
    <property type="entry name" value="G_AIG1"/>
</dbReference>
<dbReference type="OrthoDB" id="8954335at2759"/>
<comment type="caution">
    <text evidence="18">The sequence shown here is derived from an EMBL/GenBank/DDBJ whole genome shotgun (WGS) entry which is preliminary data.</text>
</comment>
<organism evidence="18 19">
    <name type="scientific">Rhodocollybia butyracea</name>
    <dbReference type="NCBI Taxonomy" id="206335"/>
    <lineage>
        <taxon>Eukaryota</taxon>
        <taxon>Fungi</taxon>
        <taxon>Dikarya</taxon>
        <taxon>Basidiomycota</taxon>
        <taxon>Agaricomycotina</taxon>
        <taxon>Agaricomycetes</taxon>
        <taxon>Agaricomycetidae</taxon>
        <taxon>Agaricales</taxon>
        <taxon>Marasmiineae</taxon>
        <taxon>Omphalotaceae</taxon>
        <taxon>Rhodocollybia</taxon>
    </lineage>
</organism>
<keyword evidence="7" id="KW-0479">Metal-binding</keyword>